<reference evidence="1 2" key="1">
    <citation type="journal article" date="2018" name="Sci. Rep.">
        <title>Genomic signatures of local adaptation to the degree of environmental predictability in rotifers.</title>
        <authorList>
            <person name="Franch-Gras L."/>
            <person name="Hahn C."/>
            <person name="Garcia-Roger E.M."/>
            <person name="Carmona M.J."/>
            <person name="Serra M."/>
            <person name="Gomez A."/>
        </authorList>
    </citation>
    <scope>NUCLEOTIDE SEQUENCE [LARGE SCALE GENOMIC DNA]</scope>
    <source>
        <strain evidence="1">HYR1</strain>
    </source>
</reference>
<evidence type="ECO:0000313" key="2">
    <source>
        <dbReference type="Proteomes" id="UP000276133"/>
    </source>
</evidence>
<gene>
    <name evidence="1" type="ORF">BpHYR1_044415</name>
</gene>
<name>A0A3M7RGG6_BRAPC</name>
<protein>
    <submittedName>
        <fullName evidence="1">Uncharacterized protein</fullName>
    </submittedName>
</protein>
<organism evidence="1 2">
    <name type="scientific">Brachionus plicatilis</name>
    <name type="common">Marine rotifer</name>
    <name type="synonym">Brachionus muelleri</name>
    <dbReference type="NCBI Taxonomy" id="10195"/>
    <lineage>
        <taxon>Eukaryota</taxon>
        <taxon>Metazoa</taxon>
        <taxon>Spiralia</taxon>
        <taxon>Gnathifera</taxon>
        <taxon>Rotifera</taxon>
        <taxon>Eurotatoria</taxon>
        <taxon>Monogononta</taxon>
        <taxon>Pseudotrocha</taxon>
        <taxon>Ploima</taxon>
        <taxon>Brachionidae</taxon>
        <taxon>Brachionus</taxon>
    </lineage>
</organism>
<comment type="caution">
    <text evidence="1">The sequence shown here is derived from an EMBL/GenBank/DDBJ whole genome shotgun (WGS) entry which is preliminary data.</text>
</comment>
<accession>A0A3M7RGG6</accession>
<sequence length="185" mass="20533">MRLAHSESDAKTGQSSHGVFISFIVTNENCFVSVGPSNSIQLFQYVIHSSALVPSNGRSCLHSAMSPCCLKSILLHYLCRFLYHQLLKARIGVSPMKGHMVSLFFDPASMLAHIFPQFFDKIGNFGSEYDRLFALFFLFKFSIERPDRMVTSMCLHSASFSSRLLTSSGKTARSGCVCNGTRVPS</sequence>
<keyword evidence="2" id="KW-1185">Reference proteome</keyword>
<evidence type="ECO:0000313" key="1">
    <source>
        <dbReference type="EMBL" id="RNA22683.1"/>
    </source>
</evidence>
<dbReference type="Proteomes" id="UP000276133">
    <property type="component" value="Unassembled WGS sequence"/>
</dbReference>
<dbReference type="AlphaFoldDB" id="A0A3M7RGG6"/>
<dbReference type="EMBL" id="REGN01003414">
    <property type="protein sequence ID" value="RNA22683.1"/>
    <property type="molecule type" value="Genomic_DNA"/>
</dbReference>
<proteinExistence type="predicted"/>